<sequence>MSYKTERRILQPNITMDIHLNHPASSLPQLAYQLQEPQVRSLTSDVRQPNIHGVSPRDIYNPSNFLDVYSSSTHLCNSKKCLADDSALLRMKDTTEPSSLAPKYARMCFIFRLVFFLCTGNHKIAVETWLRLLGGASGDDIWMWAEGDEERIQTEYPELKRPFQPANRQTGRVGWRLTDQELATATTTLANRIEDKTLGDGSQSLFLEERRNRLQALRESSLRFAAIAWATATSQAMRDASNSLGLENRNYHSLLWELEETIYFPFATHESLISLRTPDHPYHAFADAMLATNHVCHQNFCNKDLLMKWIYVGSLASPGERHEVVCLTPHKKASCPACRSVYGPPGVTVEVQSTPNLTQPPASYLIFLWIFWYKFGRQLHDEPESSVDPVFQWLKWLGDVSSRESTAYVLEAAMLPDVKAWLDAICHRVDSSDFQMQEFAVWVYSYPPSWRAAITRVCDNDWTKAAYIVEASAAKASTGSILLGPELSPLDIRGWLGALALLSFRDLDCGRSLGAAERFEKLELRNLEAAMDLESFPLVAGGPFNWYRATMAFLSRSGADTPISPRNTGNDVEILDVGVAILSPVKKKVVIDLTVSNEGKHTKLSADKPKVSSRIMGSRLPKATMVKEIKEHFIKLLEHIGVVIGGVKIKQLPWKTLVDTLASHGMELENWPKEVPLPGSCTEACDDNRGVNGLDLKMLTLLHESVKSENFPVGFRRIRDGPQKTSTTVFAASNTIDDVDPYLIMPPAIDTTRLLNHGVSLKRRRDSRDLGGINFDKRQRSLPNDHMRHT</sequence>
<dbReference type="Proteomes" id="UP000308652">
    <property type="component" value="Unassembled WGS sequence"/>
</dbReference>
<evidence type="ECO:0000313" key="2">
    <source>
        <dbReference type="EMBL" id="TFK34670.1"/>
    </source>
</evidence>
<dbReference type="AlphaFoldDB" id="A0A5C3LP45"/>
<dbReference type="EMBL" id="ML213629">
    <property type="protein sequence ID" value="TFK34670.1"/>
    <property type="molecule type" value="Genomic_DNA"/>
</dbReference>
<proteinExistence type="predicted"/>
<evidence type="ECO:0000313" key="3">
    <source>
        <dbReference type="Proteomes" id="UP000308652"/>
    </source>
</evidence>
<dbReference type="OrthoDB" id="3071637at2759"/>
<organism evidence="2 3">
    <name type="scientific">Crucibulum laeve</name>
    <dbReference type="NCBI Taxonomy" id="68775"/>
    <lineage>
        <taxon>Eukaryota</taxon>
        <taxon>Fungi</taxon>
        <taxon>Dikarya</taxon>
        <taxon>Basidiomycota</taxon>
        <taxon>Agaricomycotina</taxon>
        <taxon>Agaricomycetes</taxon>
        <taxon>Agaricomycetidae</taxon>
        <taxon>Agaricales</taxon>
        <taxon>Agaricineae</taxon>
        <taxon>Nidulariaceae</taxon>
        <taxon>Crucibulum</taxon>
    </lineage>
</organism>
<protein>
    <submittedName>
        <fullName evidence="2">Uncharacterized protein</fullName>
    </submittedName>
</protein>
<evidence type="ECO:0000256" key="1">
    <source>
        <dbReference type="SAM" id="MobiDB-lite"/>
    </source>
</evidence>
<accession>A0A5C3LP45</accession>
<reference evidence="2 3" key="1">
    <citation type="journal article" date="2019" name="Nat. Ecol. Evol.">
        <title>Megaphylogeny resolves global patterns of mushroom evolution.</title>
        <authorList>
            <person name="Varga T."/>
            <person name="Krizsan K."/>
            <person name="Foldi C."/>
            <person name="Dima B."/>
            <person name="Sanchez-Garcia M."/>
            <person name="Sanchez-Ramirez S."/>
            <person name="Szollosi G.J."/>
            <person name="Szarkandi J.G."/>
            <person name="Papp V."/>
            <person name="Albert L."/>
            <person name="Andreopoulos W."/>
            <person name="Angelini C."/>
            <person name="Antonin V."/>
            <person name="Barry K.W."/>
            <person name="Bougher N.L."/>
            <person name="Buchanan P."/>
            <person name="Buyck B."/>
            <person name="Bense V."/>
            <person name="Catcheside P."/>
            <person name="Chovatia M."/>
            <person name="Cooper J."/>
            <person name="Damon W."/>
            <person name="Desjardin D."/>
            <person name="Finy P."/>
            <person name="Geml J."/>
            <person name="Haridas S."/>
            <person name="Hughes K."/>
            <person name="Justo A."/>
            <person name="Karasinski D."/>
            <person name="Kautmanova I."/>
            <person name="Kiss B."/>
            <person name="Kocsube S."/>
            <person name="Kotiranta H."/>
            <person name="LaButti K.M."/>
            <person name="Lechner B.E."/>
            <person name="Liimatainen K."/>
            <person name="Lipzen A."/>
            <person name="Lukacs Z."/>
            <person name="Mihaltcheva S."/>
            <person name="Morgado L.N."/>
            <person name="Niskanen T."/>
            <person name="Noordeloos M.E."/>
            <person name="Ohm R.A."/>
            <person name="Ortiz-Santana B."/>
            <person name="Ovrebo C."/>
            <person name="Racz N."/>
            <person name="Riley R."/>
            <person name="Savchenko A."/>
            <person name="Shiryaev A."/>
            <person name="Soop K."/>
            <person name="Spirin V."/>
            <person name="Szebenyi C."/>
            <person name="Tomsovsky M."/>
            <person name="Tulloss R.E."/>
            <person name="Uehling J."/>
            <person name="Grigoriev I.V."/>
            <person name="Vagvolgyi C."/>
            <person name="Papp T."/>
            <person name="Martin F.M."/>
            <person name="Miettinen O."/>
            <person name="Hibbett D.S."/>
            <person name="Nagy L.G."/>
        </authorList>
    </citation>
    <scope>NUCLEOTIDE SEQUENCE [LARGE SCALE GENOMIC DNA]</scope>
    <source>
        <strain evidence="2 3">CBS 166.37</strain>
    </source>
</reference>
<keyword evidence="3" id="KW-1185">Reference proteome</keyword>
<gene>
    <name evidence="2" type="ORF">BDQ12DRAFT_726711</name>
</gene>
<name>A0A5C3LP45_9AGAR</name>
<feature type="compositionally biased region" description="Basic and acidic residues" evidence="1">
    <location>
        <begin position="775"/>
        <end position="790"/>
    </location>
</feature>
<feature type="region of interest" description="Disordered" evidence="1">
    <location>
        <begin position="769"/>
        <end position="790"/>
    </location>
</feature>